<proteinExistence type="inferred from homology"/>
<dbReference type="CDD" id="cd02020">
    <property type="entry name" value="CMPK"/>
    <property type="match status" value="1"/>
</dbReference>
<dbReference type="PANTHER" id="PTHR21299:SF2">
    <property type="entry name" value="CYTIDYLATE KINASE"/>
    <property type="match status" value="1"/>
</dbReference>
<dbReference type="GO" id="GO:0036430">
    <property type="term" value="F:CMP kinase activity"/>
    <property type="evidence" value="ECO:0007669"/>
    <property type="project" value="RHEA"/>
</dbReference>
<dbReference type="OrthoDB" id="9807434at2"/>
<reference evidence="11" key="1">
    <citation type="journal article" date="2018" name="Science">
        <title>A primordial and reversible TCA cycle in a facultatively chemolithoautotrophic thermophile.</title>
        <authorList>
            <person name="Nunoura T."/>
            <person name="Chikaraishi Y."/>
            <person name="Izaki R."/>
            <person name="Suwa T."/>
            <person name="Sato T."/>
            <person name="Harada T."/>
            <person name="Mori K."/>
            <person name="Kato Y."/>
            <person name="Miyazaki M."/>
            <person name="Shimamura S."/>
            <person name="Yanagawa K."/>
            <person name="Shuto A."/>
            <person name="Ohkouchi N."/>
            <person name="Fujita N."/>
            <person name="Takaki Y."/>
            <person name="Atomi H."/>
            <person name="Takai K."/>
        </authorList>
    </citation>
    <scope>NUCLEOTIDE SEQUENCE [LARGE SCALE GENOMIC DNA]</scope>
    <source>
        <strain evidence="11">DSM 17441 / JCM 13301 / NBRC 103674 / ABI70S6</strain>
    </source>
</reference>
<evidence type="ECO:0000313" key="10">
    <source>
        <dbReference type="EMBL" id="BAT71653.1"/>
    </source>
</evidence>
<dbReference type="SUPFAM" id="SSF52540">
    <property type="entry name" value="P-loop containing nucleoside triphosphate hydrolases"/>
    <property type="match status" value="1"/>
</dbReference>
<dbReference type="GO" id="GO:0006220">
    <property type="term" value="P:pyrimidine nucleotide metabolic process"/>
    <property type="evidence" value="ECO:0007669"/>
    <property type="project" value="UniProtKB-UniRule"/>
</dbReference>
<keyword evidence="2 8" id="KW-0808">Transferase</keyword>
<dbReference type="PANTHER" id="PTHR21299">
    <property type="entry name" value="CYTIDYLATE KINASE/PANTOATE-BETA-ALANINE LIGASE"/>
    <property type="match status" value="1"/>
</dbReference>
<dbReference type="AlphaFoldDB" id="A0A0S3QTL5"/>
<evidence type="ECO:0000256" key="1">
    <source>
        <dbReference type="ARBA" id="ARBA00009427"/>
    </source>
</evidence>
<dbReference type="EMBL" id="AP013035">
    <property type="protein sequence ID" value="BAT71653.1"/>
    <property type="molecule type" value="Genomic_DNA"/>
</dbReference>
<evidence type="ECO:0000313" key="11">
    <source>
        <dbReference type="Proteomes" id="UP000063234"/>
    </source>
</evidence>
<dbReference type="GO" id="GO:0005829">
    <property type="term" value="C:cytosol"/>
    <property type="evidence" value="ECO:0007669"/>
    <property type="project" value="TreeGrafter"/>
</dbReference>
<feature type="domain" description="Cytidylate kinase" evidence="9">
    <location>
        <begin position="3"/>
        <end position="216"/>
    </location>
</feature>
<gene>
    <name evidence="8 10" type="primary">cmk</name>
    <name evidence="10" type="ORF">TST_0853</name>
</gene>
<dbReference type="HAMAP" id="MF_00238">
    <property type="entry name" value="Cytidyl_kinase_type1"/>
    <property type="match status" value="1"/>
</dbReference>
<comment type="catalytic activity">
    <reaction evidence="6 8">
        <text>dCMP + ATP = dCDP + ADP</text>
        <dbReference type="Rhea" id="RHEA:25094"/>
        <dbReference type="ChEBI" id="CHEBI:30616"/>
        <dbReference type="ChEBI" id="CHEBI:57566"/>
        <dbReference type="ChEBI" id="CHEBI:58593"/>
        <dbReference type="ChEBI" id="CHEBI:456216"/>
        <dbReference type="EC" id="2.7.4.25"/>
    </reaction>
</comment>
<keyword evidence="3 8" id="KW-0547">Nucleotide-binding</keyword>
<evidence type="ECO:0000256" key="2">
    <source>
        <dbReference type="ARBA" id="ARBA00022679"/>
    </source>
</evidence>
<dbReference type="STRING" id="1298851.TST_0853"/>
<keyword evidence="8" id="KW-0963">Cytoplasm</keyword>
<dbReference type="InterPro" id="IPR027417">
    <property type="entry name" value="P-loop_NTPase"/>
</dbReference>
<dbReference type="PATRIC" id="fig|1298851.3.peg.889"/>
<dbReference type="InterPro" id="IPR003136">
    <property type="entry name" value="Cytidylate_kin"/>
</dbReference>
<evidence type="ECO:0000256" key="3">
    <source>
        <dbReference type="ARBA" id="ARBA00022741"/>
    </source>
</evidence>
<keyword evidence="4 8" id="KW-0418">Kinase</keyword>
<dbReference type="KEGG" id="ttk:TST_0853"/>
<evidence type="ECO:0000256" key="7">
    <source>
        <dbReference type="ARBA" id="ARBA00048478"/>
    </source>
</evidence>
<comment type="similarity">
    <text evidence="1 8">Belongs to the cytidylate kinase family. Type 1 subfamily.</text>
</comment>
<keyword evidence="5 8" id="KW-0067">ATP-binding</keyword>
<dbReference type="InterPro" id="IPR011994">
    <property type="entry name" value="Cytidylate_kinase_dom"/>
</dbReference>
<dbReference type="GO" id="GO:0036431">
    <property type="term" value="F:dCMP kinase activity"/>
    <property type="evidence" value="ECO:0007669"/>
    <property type="project" value="InterPro"/>
</dbReference>
<accession>A0A0S3QTL5</accession>
<dbReference type="Gene3D" id="3.40.50.300">
    <property type="entry name" value="P-loop containing nucleotide triphosphate hydrolases"/>
    <property type="match status" value="1"/>
</dbReference>
<feature type="binding site" evidence="8">
    <location>
        <begin position="7"/>
        <end position="15"/>
    </location>
    <ligand>
        <name>ATP</name>
        <dbReference type="ChEBI" id="CHEBI:30616"/>
    </ligand>
</feature>
<dbReference type="GO" id="GO:0015949">
    <property type="term" value="P:nucleobase-containing small molecule interconversion"/>
    <property type="evidence" value="ECO:0007669"/>
    <property type="project" value="TreeGrafter"/>
</dbReference>
<keyword evidence="11" id="KW-1185">Reference proteome</keyword>
<dbReference type="GO" id="GO:0005524">
    <property type="term" value="F:ATP binding"/>
    <property type="evidence" value="ECO:0007669"/>
    <property type="project" value="UniProtKB-UniRule"/>
</dbReference>
<dbReference type="EC" id="2.7.4.25" evidence="8"/>
<evidence type="ECO:0000256" key="4">
    <source>
        <dbReference type="ARBA" id="ARBA00022777"/>
    </source>
</evidence>
<sequence>MIIAIDGPAGSGKSTVSKLVAQKLGATYLDTGAIYRALGYLALKKGVSLDDEDSLEKLARAMKLEMYTTEEGQKVLLEGEDISKRIRTEEIGMAASKVSRHPKVRAALLDLQRSFAQKGSVVAEGRDTGTVVFPNADIKIFLTASPEVRARRRYLELKEKGIKADYDDILESVLQRDKQDSSRSVAPLRPAEDAVIIDTSDLSIEEVVNSILKLVDEWKEKHTSC</sequence>
<evidence type="ECO:0000259" key="9">
    <source>
        <dbReference type="Pfam" id="PF02224"/>
    </source>
</evidence>
<organism evidence="10 11">
    <name type="scientific">Thermosulfidibacter takaii (strain DSM 17441 / JCM 13301 / NBRC 103674 / ABI70S6)</name>
    <dbReference type="NCBI Taxonomy" id="1298851"/>
    <lineage>
        <taxon>Bacteria</taxon>
        <taxon>Pseudomonadati</taxon>
        <taxon>Thermosulfidibacterota</taxon>
        <taxon>Thermosulfidibacteria</taxon>
        <taxon>Thermosulfidibacterales</taxon>
        <taxon>Thermosulfidibacteraceae</taxon>
    </lineage>
</organism>
<name>A0A0S3QTL5_THET7</name>
<dbReference type="RefSeq" id="WP_068549650.1">
    <property type="nucleotide sequence ID" value="NZ_AP013035.1"/>
</dbReference>
<dbReference type="NCBIfam" id="TIGR00017">
    <property type="entry name" value="cmk"/>
    <property type="match status" value="1"/>
</dbReference>
<dbReference type="Pfam" id="PF02224">
    <property type="entry name" value="Cytidylate_kin"/>
    <property type="match status" value="1"/>
</dbReference>
<protein>
    <recommendedName>
        <fullName evidence="8">Cytidylate kinase</fullName>
        <shortName evidence="8">CK</shortName>
        <ecNumber evidence="8">2.7.4.25</ecNumber>
    </recommendedName>
    <alternativeName>
        <fullName evidence="8">Cytidine monophosphate kinase</fullName>
        <shortName evidence="8">CMP kinase</shortName>
    </alternativeName>
</protein>
<comment type="subcellular location">
    <subcellularLocation>
        <location evidence="8">Cytoplasm</location>
    </subcellularLocation>
</comment>
<comment type="catalytic activity">
    <reaction evidence="7 8">
        <text>CMP + ATP = CDP + ADP</text>
        <dbReference type="Rhea" id="RHEA:11600"/>
        <dbReference type="ChEBI" id="CHEBI:30616"/>
        <dbReference type="ChEBI" id="CHEBI:58069"/>
        <dbReference type="ChEBI" id="CHEBI:60377"/>
        <dbReference type="ChEBI" id="CHEBI:456216"/>
        <dbReference type="EC" id="2.7.4.25"/>
    </reaction>
</comment>
<dbReference type="Proteomes" id="UP000063234">
    <property type="component" value="Chromosome"/>
</dbReference>
<evidence type="ECO:0000256" key="8">
    <source>
        <dbReference type="HAMAP-Rule" id="MF_00238"/>
    </source>
</evidence>
<evidence type="ECO:0000256" key="5">
    <source>
        <dbReference type="ARBA" id="ARBA00022840"/>
    </source>
</evidence>
<evidence type="ECO:0000256" key="6">
    <source>
        <dbReference type="ARBA" id="ARBA00047615"/>
    </source>
</evidence>